<organism evidence="1 2">
    <name type="scientific">Pisum sativum</name>
    <name type="common">Garden pea</name>
    <name type="synonym">Lathyrus oleraceus</name>
    <dbReference type="NCBI Taxonomy" id="3888"/>
    <lineage>
        <taxon>Eukaryota</taxon>
        <taxon>Viridiplantae</taxon>
        <taxon>Streptophyta</taxon>
        <taxon>Embryophyta</taxon>
        <taxon>Tracheophyta</taxon>
        <taxon>Spermatophyta</taxon>
        <taxon>Magnoliopsida</taxon>
        <taxon>eudicotyledons</taxon>
        <taxon>Gunneridae</taxon>
        <taxon>Pentapetalae</taxon>
        <taxon>rosids</taxon>
        <taxon>fabids</taxon>
        <taxon>Fabales</taxon>
        <taxon>Fabaceae</taxon>
        <taxon>Papilionoideae</taxon>
        <taxon>50 kb inversion clade</taxon>
        <taxon>NPAAA clade</taxon>
        <taxon>Hologalegina</taxon>
        <taxon>IRL clade</taxon>
        <taxon>Fabeae</taxon>
        <taxon>Lathyrus</taxon>
    </lineage>
</organism>
<proteinExistence type="predicted"/>
<name>A0A9D4W646_PEA</name>
<gene>
    <name evidence="1" type="ORF">KIW84_061845</name>
</gene>
<protein>
    <submittedName>
        <fullName evidence="1">Uncharacterized protein</fullName>
    </submittedName>
</protein>
<dbReference type="Gramene" id="Psat06G0184500-T1">
    <property type="protein sequence ID" value="KAI5395419.1"/>
    <property type="gene ID" value="KIW84_061845"/>
</dbReference>
<evidence type="ECO:0000313" key="2">
    <source>
        <dbReference type="Proteomes" id="UP001058974"/>
    </source>
</evidence>
<comment type="caution">
    <text evidence="1">The sequence shown here is derived from an EMBL/GenBank/DDBJ whole genome shotgun (WGS) entry which is preliminary data.</text>
</comment>
<dbReference type="AlphaFoldDB" id="A0A9D4W646"/>
<dbReference type="EMBL" id="JAMSHJ010000006">
    <property type="protein sequence ID" value="KAI5395419.1"/>
    <property type="molecule type" value="Genomic_DNA"/>
</dbReference>
<evidence type="ECO:0000313" key="1">
    <source>
        <dbReference type="EMBL" id="KAI5395419.1"/>
    </source>
</evidence>
<dbReference type="Proteomes" id="UP001058974">
    <property type="component" value="Chromosome 6"/>
</dbReference>
<reference evidence="1 2" key="1">
    <citation type="journal article" date="2022" name="Nat. Genet.">
        <title>Improved pea reference genome and pan-genome highlight genomic features and evolutionary characteristics.</title>
        <authorList>
            <person name="Yang T."/>
            <person name="Liu R."/>
            <person name="Luo Y."/>
            <person name="Hu S."/>
            <person name="Wang D."/>
            <person name="Wang C."/>
            <person name="Pandey M.K."/>
            <person name="Ge S."/>
            <person name="Xu Q."/>
            <person name="Li N."/>
            <person name="Li G."/>
            <person name="Huang Y."/>
            <person name="Saxena R.K."/>
            <person name="Ji Y."/>
            <person name="Li M."/>
            <person name="Yan X."/>
            <person name="He Y."/>
            <person name="Liu Y."/>
            <person name="Wang X."/>
            <person name="Xiang C."/>
            <person name="Varshney R.K."/>
            <person name="Ding H."/>
            <person name="Gao S."/>
            <person name="Zong X."/>
        </authorList>
    </citation>
    <scope>NUCLEOTIDE SEQUENCE [LARGE SCALE GENOMIC DNA]</scope>
    <source>
        <strain evidence="1 2">cv. Zhongwan 6</strain>
    </source>
</reference>
<sequence length="126" mass="14894">MDDMAQSMMKKSMRHAYVIILLCKKSGFDDFTTRRMVHPAQELDDAWINDYPRKTTHAHSVLAVEKRPTKSAHRDKMSMFCFMQDFYVHTGLPELCLTHQVDTWRVVQRFRDRFSGDPSAPFFGRY</sequence>
<accession>A0A9D4W646</accession>
<keyword evidence="2" id="KW-1185">Reference proteome</keyword>